<keyword evidence="5" id="KW-0732">Signal</keyword>
<dbReference type="CDD" id="cd00041">
    <property type="entry name" value="CUB"/>
    <property type="match status" value="1"/>
</dbReference>
<dbReference type="SMART" id="SM00042">
    <property type="entry name" value="CUB"/>
    <property type="match status" value="1"/>
</dbReference>
<dbReference type="SUPFAM" id="SSF57424">
    <property type="entry name" value="LDL receptor-like module"/>
    <property type="match status" value="1"/>
</dbReference>
<keyword evidence="4" id="KW-0472">Membrane</keyword>
<evidence type="ECO:0000256" key="1">
    <source>
        <dbReference type="ARBA" id="ARBA00023157"/>
    </source>
</evidence>
<proteinExistence type="predicted"/>
<sequence length="445" mass="49056">MGFAVCLLLVFNLFYTVMTSLSIMSYDPSITFFDGSSQWEKCDPSIGRTITGKSGVLVSHYHYGIIPYNNDSKNCVLMIAAPLGYQIRLRMLDFNVPGVPGICDKDSLHVMDHESPIDPAKLAETTDSQRTPGPIIGNLCGSLSNNSQVIVSQQNCLTIWWHTDGSVTGKKPDSGFRVLWSAFRKPTFDDPCTEDEFQCASNECIPSALACNRFSDCDDGSDMERRRQIAHQCKNIATDLFSELNGPKKVLLCFGIVIVGLVVVGAVCSIVSCLLPDCLKGHQKSANPKGAELMPNAESRTHVEAHLLAHDQQRPPLPTVSPPSKAPPNVFMAHHHPMYSRQMNIPQQQYFAHHSGTPTTNNDQVTNTTTTATTKSSSGMQSNNMHMTLEDYHRNNMPQQRMLHGANHYHALSGCDSSYILPPPPATPAQSDYTYIRTEAGRIIL</sequence>
<evidence type="ECO:0000256" key="3">
    <source>
        <dbReference type="SAM" id="MobiDB-lite"/>
    </source>
</evidence>
<evidence type="ECO:0000256" key="5">
    <source>
        <dbReference type="SAM" id="SignalP"/>
    </source>
</evidence>
<dbReference type="Pfam" id="PF00431">
    <property type="entry name" value="CUB"/>
    <property type="match status" value="1"/>
</dbReference>
<accession>A0A7E4W390</accession>
<evidence type="ECO:0000259" key="6">
    <source>
        <dbReference type="PROSITE" id="PS01180"/>
    </source>
</evidence>
<feature type="disulfide bond" evidence="2">
    <location>
        <begin position="199"/>
        <end position="217"/>
    </location>
</feature>
<keyword evidence="4" id="KW-0812">Transmembrane</keyword>
<dbReference type="Proteomes" id="UP000492821">
    <property type="component" value="Unassembled WGS sequence"/>
</dbReference>
<reference evidence="8" key="2">
    <citation type="submission" date="2020-10" db="UniProtKB">
        <authorList>
            <consortium name="WormBaseParasite"/>
        </authorList>
    </citation>
    <scope>IDENTIFICATION</scope>
</reference>
<dbReference type="InterPro" id="IPR042333">
    <property type="entry name" value="LRAD2/Mig-13-like"/>
</dbReference>
<keyword evidence="7" id="KW-1185">Reference proteome</keyword>
<evidence type="ECO:0000256" key="2">
    <source>
        <dbReference type="PROSITE-ProRule" id="PRU00124"/>
    </source>
</evidence>
<protein>
    <submittedName>
        <fullName evidence="8">CUB domain-containing protein</fullName>
    </submittedName>
</protein>
<feature type="domain" description="CUB" evidence="6">
    <location>
        <begin position="42"/>
        <end position="183"/>
    </location>
</feature>
<dbReference type="Pfam" id="PF00057">
    <property type="entry name" value="Ldl_recept_a"/>
    <property type="match status" value="1"/>
</dbReference>
<keyword evidence="4" id="KW-1133">Transmembrane helix</keyword>
<dbReference type="SMART" id="SM00192">
    <property type="entry name" value="LDLa"/>
    <property type="match status" value="1"/>
</dbReference>
<dbReference type="PROSITE" id="PS50068">
    <property type="entry name" value="LDLRA_2"/>
    <property type="match status" value="1"/>
</dbReference>
<feature type="disulfide bond" evidence="2">
    <location>
        <begin position="192"/>
        <end position="204"/>
    </location>
</feature>
<dbReference type="CDD" id="cd00112">
    <property type="entry name" value="LDLa"/>
    <property type="match status" value="1"/>
</dbReference>
<feature type="compositionally biased region" description="Low complexity" evidence="3">
    <location>
        <begin position="357"/>
        <end position="374"/>
    </location>
</feature>
<keyword evidence="1 2" id="KW-1015">Disulfide bond</keyword>
<evidence type="ECO:0000256" key="4">
    <source>
        <dbReference type="SAM" id="Phobius"/>
    </source>
</evidence>
<organism evidence="7 8">
    <name type="scientific">Panagrellus redivivus</name>
    <name type="common">Microworm</name>
    <dbReference type="NCBI Taxonomy" id="6233"/>
    <lineage>
        <taxon>Eukaryota</taxon>
        <taxon>Metazoa</taxon>
        <taxon>Ecdysozoa</taxon>
        <taxon>Nematoda</taxon>
        <taxon>Chromadorea</taxon>
        <taxon>Rhabditida</taxon>
        <taxon>Tylenchina</taxon>
        <taxon>Panagrolaimomorpha</taxon>
        <taxon>Panagrolaimoidea</taxon>
        <taxon>Panagrolaimidae</taxon>
        <taxon>Panagrellus</taxon>
    </lineage>
</organism>
<reference evidence="7" key="1">
    <citation type="journal article" date="2013" name="Genetics">
        <title>The draft genome and transcriptome of Panagrellus redivivus are shaped by the harsh demands of a free-living lifestyle.</title>
        <authorList>
            <person name="Srinivasan J."/>
            <person name="Dillman A.R."/>
            <person name="Macchietto M.G."/>
            <person name="Heikkinen L."/>
            <person name="Lakso M."/>
            <person name="Fracchia K.M."/>
            <person name="Antoshechkin I."/>
            <person name="Mortazavi A."/>
            <person name="Wong G."/>
            <person name="Sternberg P.W."/>
        </authorList>
    </citation>
    <scope>NUCLEOTIDE SEQUENCE [LARGE SCALE GENOMIC DNA]</scope>
    <source>
        <strain evidence="7">MT8872</strain>
    </source>
</reference>
<dbReference type="AlphaFoldDB" id="A0A7E4W390"/>
<dbReference type="PANTHER" id="PTHR24652:SF67">
    <property type="entry name" value="LOW-DENSITY LIPOPROTEIN RECEPTOR CLASS A DOMAIN-CONTAINING PROTEIN 2"/>
    <property type="match status" value="1"/>
</dbReference>
<dbReference type="PROSITE" id="PS01180">
    <property type="entry name" value="CUB"/>
    <property type="match status" value="1"/>
</dbReference>
<dbReference type="Gene3D" id="2.60.120.290">
    <property type="entry name" value="Spermadhesin, CUB domain"/>
    <property type="match status" value="1"/>
</dbReference>
<feature type="signal peptide" evidence="5">
    <location>
        <begin position="1"/>
        <end position="20"/>
    </location>
</feature>
<dbReference type="Gene3D" id="4.10.400.10">
    <property type="entry name" value="Low-density Lipoprotein Receptor"/>
    <property type="match status" value="1"/>
</dbReference>
<dbReference type="WBParaSite" id="Pan_g6626.t1">
    <property type="protein sequence ID" value="Pan_g6626.t1"/>
    <property type="gene ID" value="Pan_g6626"/>
</dbReference>
<dbReference type="InterPro" id="IPR036055">
    <property type="entry name" value="LDL_receptor-like_sf"/>
</dbReference>
<feature type="chain" id="PRO_5028984201" evidence="5">
    <location>
        <begin position="21"/>
        <end position="445"/>
    </location>
</feature>
<name>A0A7E4W390_PANRE</name>
<dbReference type="PANTHER" id="PTHR24652">
    <property type="entry name" value="LOW-DENSITY LIPOPROTEIN RECEPTOR CLASS A DOMAIN-CONTAINING PROTEIN 2"/>
    <property type="match status" value="1"/>
</dbReference>
<dbReference type="InterPro" id="IPR000859">
    <property type="entry name" value="CUB_dom"/>
</dbReference>
<dbReference type="InterPro" id="IPR035914">
    <property type="entry name" value="Sperma_CUB_dom_sf"/>
</dbReference>
<dbReference type="SUPFAM" id="SSF49854">
    <property type="entry name" value="Spermadhesin, CUB domain"/>
    <property type="match status" value="1"/>
</dbReference>
<feature type="transmembrane region" description="Helical" evidence="4">
    <location>
        <begin position="254"/>
        <end position="275"/>
    </location>
</feature>
<evidence type="ECO:0000313" key="8">
    <source>
        <dbReference type="WBParaSite" id="Pan_g6626.t1"/>
    </source>
</evidence>
<evidence type="ECO:0000313" key="7">
    <source>
        <dbReference type="Proteomes" id="UP000492821"/>
    </source>
</evidence>
<comment type="caution">
    <text evidence="2">Lacks conserved residue(s) required for the propagation of feature annotation.</text>
</comment>
<feature type="region of interest" description="Disordered" evidence="3">
    <location>
        <begin position="357"/>
        <end position="383"/>
    </location>
</feature>
<dbReference type="InterPro" id="IPR002172">
    <property type="entry name" value="LDrepeatLR_classA_rpt"/>
</dbReference>